<name>A0ABS1J1N4_9FIRM</name>
<dbReference type="Proteomes" id="UP000604730">
    <property type="component" value="Unassembled WGS sequence"/>
</dbReference>
<dbReference type="Pfam" id="PF06949">
    <property type="entry name" value="DUF1292"/>
    <property type="match status" value="1"/>
</dbReference>
<accession>A0ABS1J1N4</accession>
<comment type="caution">
    <text evidence="1">The sequence shown here is derived from an EMBL/GenBank/DDBJ whole genome shotgun (WGS) entry which is preliminary data.</text>
</comment>
<sequence>MAIEKEENLPYMVIPVDMEDGTQIECEVLAIFPVGGKQYIALIDKDNDDSDIWLYRFVPVGDEEFNIEDIEDDKEFELVEDAFNKMVESAEIDAVIDEKE</sequence>
<evidence type="ECO:0000313" key="2">
    <source>
        <dbReference type="Proteomes" id="UP000604730"/>
    </source>
</evidence>
<dbReference type="EMBL" id="JAEPRJ010000001">
    <property type="protein sequence ID" value="MBK5898077.1"/>
    <property type="molecule type" value="Genomic_DNA"/>
</dbReference>
<gene>
    <name evidence="1" type="ORF">JJN12_09870</name>
</gene>
<evidence type="ECO:0000313" key="1">
    <source>
        <dbReference type="EMBL" id="MBK5898077.1"/>
    </source>
</evidence>
<dbReference type="InterPro" id="IPR009711">
    <property type="entry name" value="UPF0473"/>
</dbReference>
<organism evidence="1 2">
    <name type="scientific">Catonella massiliensis</name>
    <dbReference type="NCBI Taxonomy" id="2799636"/>
    <lineage>
        <taxon>Bacteria</taxon>
        <taxon>Bacillati</taxon>
        <taxon>Bacillota</taxon>
        <taxon>Clostridia</taxon>
        <taxon>Lachnospirales</taxon>
        <taxon>Lachnospiraceae</taxon>
        <taxon>Catonella</taxon>
    </lineage>
</organism>
<protein>
    <submittedName>
        <fullName evidence="1">DUF1292 domain-containing protein</fullName>
    </submittedName>
</protein>
<dbReference type="RefSeq" id="WP_208429519.1">
    <property type="nucleotide sequence ID" value="NZ_JAEPRJ010000001.1"/>
</dbReference>
<reference evidence="1 2" key="1">
    <citation type="submission" date="2021-01" db="EMBL/GenBank/DDBJ databases">
        <title>Isolation and description of Catonella massiliensis sp. nov., a novel Catonella species, isolated from a stable periodontitis subject.</title>
        <authorList>
            <person name="Antezack A."/>
            <person name="Boxberger M."/>
            <person name="La Scola B."/>
            <person name="Monnet-Corti V."/>
        </authorList>
    </citation>
    <scope>NUCLEOTIDE SEQUENCE [LARGE SCALE GENOMIC DNA]</scope>
    <source>
        <strain evidence="1 2">Marseille-Q4567</strain>
    </source>
</reference>
<proteinExistence type="predicted"/>
<keyword evidence="2" id="KW-1185">Reference proteome</keyword>